<evidence type="ECO:0000256" key="2">
    <source>
        <dbReference type="SAM" id="Phobius"/>
    </source>
</evidence>
<gene>
    <name evidence="3" type="ORF">AAFH49_06030</name>
</gene>
<organism evidence="3 4">
    <name type="scientific">Hymenobacter segetis</name>
    <dbReference type="NCBI Taxonomy" id="2025509"/>
    <lineage>
        <taxon>Bacteria</taxon>
        <taxon>Pseudomonadati</taxon>
        <taxon>Bacteroidota</taxon>
        <taxon>Cytophagia</taxon>
        <taxon>Cytophagales</taxon>
        <taxon>Hymenobacteraceae</taxon>
        <taxon>Hymenobacter</taxon>
    </lineage>
</organism>
<keyword evidence="4" id="KW-1185">Reference proteome</keyword>
<keyword evidence="2" id="KW-0472">Membrane</keyword>
<evidence type="ECO:0000256" key="1">
    <source>
        <dbReference type="SAM" id="MobiDB-lite"/>
    </source>
</evidence>
<dbReference type="RefSeq" id="WP_342296605.1">
    <property type="nucleotide sequence ID" value="NZ_JBCEVZ010000009.1"/>
</dbReference>
<dbReference type="Proteomes" id="UP001479606">
    <property type="component" value="Unassembled WGS sequence"/>
</dbReference>
<keyword evidence="2" id="KW-1133">Transmembrane helix</keyword>
<accession>A0ABU9LST4</accession>
<feature type="transmembrane region" description="Helical" evidence="2">
    <location>
        <begin position="208"/>
        <end position="226"/>
    </location>
</feature>
<reference evidence="3 4" key="1">
    <citation type="journal article" date="2018" name="Arch. Microbiol.">
        <title>Hymenobacter segetis sp. nov., isolated from soil.</title>
        <authorList>
            <person name="Ten L.N."/>
            <person name="Lim S.J."/>
            <person name="Kim B.O."/>
            <person name="Kang I.K."/>
            <person name="Jung H.Y."/>
        </authorList>
    </citation>
    <scope>NUCLEOTIDE SEQUENCE [LARGE SCALE GENOMIC DNA]</scope>
    <source>
        <strain evidence="3 4">S7-3-11</strain>
    </source>
</reference>
<dbReference type="Pfam" id="PF16357">
    <property type="entry name" value="PepSY_TM_like_2"/>
    <property type="match status" value="1"/>
</dbReference>
<dbReference type="PANTHER" id="PTHR40115:SF1">
    <property type="entry name" value="INNER MEMBRANE PROTEIN WITH PEPSY TM HELIX"/>
    <property type="match status" value="1"/>
</dbReference>
<protein>
    <submittedName>
        <fullName evidence="3">PepSY-associated TM helix domain-containing protein</fullName>
    </submittedName>
</protein>
<proteinExistence type="predicted"/>
<feature type="transmembrane region" description="Helical" evidence="2">
    <location>
        <begin position="176"/>
        <end position="201"/>
    </location>
</feature>
<dbReference type="PANTHER" id="PTHR40115">
    <property type="entry name" value="INNER MEMBRANE PROTEIN WITH PEPSY TM HELIX"/>
    <property type="match status" value="1"/>
</dbReference>
<evidence type="ECO:0000313" key="3">
    <source>
        <dbReference type="EMBL" id="MEL5993759.1"/>
    </source>
</evidence>
<feature type="transmembrane region" description="Helical" evidence="2">
    <location>
        <begin position="45"/>
        <end position="67"/>
    </location>
</feature>
<keyword evidence="2" id="KW-0812">Transmembrane</keyword>
<feature type="compositionally biased region" description="Low complexity" evidence="1">
    <location>
        <begin position="17"/>
        <end position="31"/>
    </location>
</feature>
<dbReference type="InterPro" id="IPR032307">
    <property type="entry name" value="PepSY_TM-like_2"/>
</dbReference>
<feature type="region of interest" description="Disordered" evidence="1">
    <location>
        <begin position="1"/>
        <end position="32"/>
    </location>
</feature>
<dbReference type="EMBL" id="JBCEVZ010000009">
    <property type="protein sequence ID" value="MEL5993759.1"/>
    <property type="molecule type" value="Genomic_DNA"/>
</dbReference>
<name>A0ABU9LST4_9BACT</name>
<sequence>MANSPTGHGPAPLPQRPFGAAPAGGPAGKPKSVLKKRTASWSRWLHVYLSMLSFFVVLFFSVTGITLNHAAWFDGQQAETKRTGTLPAAWVNVPDTARINKLAIVERLRSQYALRGAVSDFEIQDDECSVSFKGPGYSADAFINRQDGTFELTELRQGLVAVLNDLHKGRDSGAGWSWVIDLSAGFLTLVSLSGLVMLFFLKNKRLRGLLVAVVGGALCYLAYALLVP</sequence>
<evidence type="ECO:0000313" key="4">
    <source>
        <dbReference type="Proteomes" id="UP001479606"/>
    </source>
</evidence>
<comment type="caution">
    <text evidence="3">The sequence shown here is derived from an EMBL/GenBank/DDBJ whole genome shotgun (WGS) entry which is preliminary data.</text>
</comment>